<dbReference type="SMART" id="SM00594">
    <property type="entry name" value="UAS"/>
    <property type="match status" value="1"/>
</dbReference>
<dbReference type="InterPro" id="IPR006577">
    <property type="entry name" value="UAS"/>
</dbReference>
<dbReference type="CDD" id="cd14348">
    <property type="entry name" value="UBA_p47"/>
    <property type="match status" value="1"/>
</dbReference>
<dbReference type="SUPFAM" id="SSF54236">
    <property type="entry name" value="Ubiquitin-like"/>
    <property type="match status" value="1"/>
</dbReference>
<dbReference type="InterPro" id="IPR029071">
    <property type="entry name" value="Ubiquitin-like_domsf"/>
</dbReference>
<dbReference type="CDD" id="cd02958">
    <property type="entry name" value="UAS"/>
    <property type="match status" value="1"/>
</dbReference>
<feature type="compositionally biased region" description="Low complexity" evidence="1">
    <location>
        <begin position="303"/>
        <end position="314"/>
    </location>
</feature>
<dbReference type="SUPFAM" id="SSF46934">
    <property type="entry name" value="UBA-like"/>
    <property type="match status" value="1"/>
</dbReference>
<dbReference type="GO" id="GO:0043161">
    <property type="term" value="P:proteasome-mediated ubiquitin-dependent protein catabolic process"/>
    <property type="evidence" value="ECO:0007669"/>
    <property type="project" value="TreeGrafter"/>
</dbReference>
<dbReference type="Gene3D" id="3.10.20.90">
    <property type="entry name" value="Phosphatidylinositol 3-kinase Catalytic Subunit, Chain A, domain 1"/>
    <property type="match status" value="1"/>
</dbReference>
<evidence type="ECO:0000256" key="1">
    <source>
        <dbReference type="SAM" id="MobiDB-lite"/>
    </source>
</evidence>
<dbReference type="EMBL" id="CDMZ01002408">
    <property type="protein sequence ID" value="CEM42236.1"/>
    <property type="molecule type" value="Genomic_DNA"/>
</dbReference>
<dbReference type="PANTHER" id="PTHR23322">
    <property type="entry name" value="FAS-ASSOCIATED PROTEIN"/>
    <property type="match status" value="1"/>
</dbReference>
<sequence>MDPSEAIAQFSAITGTDIETAKFYLSMTNNALEPAVSLFMDQGGGGGAGAPMGNAGGGGGGGGGGRGGARAPPPPVTDFEEEVRAPIAQFDDRLMDANQQALWDRQREKARESSKPKVKALADFSKKEEDRDAFAKLFDGSGPGGCENCPLPLQQCSERAEKEGKWVLVHIHVEKEFVSHELRRDTWKDDTVADLVKGSFVFWTRDDDSDEGTSFQNLYRAQHTPFVGVLDPRTGRKVKEWDPKVFKEPLSAADILTTFLEKHTLEGNMNPLKKKAQEAAAAATASASSSSSSSSAVPPLSTGAAPAAGVNGTAPPAPVPPPQLAAQVPDEPDASEKDVVKIRIVNLDGSKRVRRVRGSDTLAALFALCGALNGLGAGEVELLVPPQKKLRDTFSMETTLADAGLDSSQVTIHRKLG</sequence>
<proteinExistence type="predicted"/>
<dbReference type="SUPFAM" id="SSF52833">
    <property type="entry name" value="Thioredoxin-like"/>
    <property type="match status" value="1"/>
</dbReference>
<dbReference type="GO" id="GO:0043130">
    <property type="term" value="F:ubiquitin binding"/>
    <property type="evidence" value="ECO:0007669"/>
    <property type="project" value="TreeGrafter"/>
</dbReference>
<evidence type="ECO:0000313" key="3">
    <source>
        <dbReference type="EMBL" id="CEM42236.1"/>
    </source>
</evidence>
<feature type="domain" description="UAS" evidence="2">
    <location>
        <begin position="136"/>
        <end position="261"/>
    </location>
</feature>
<dbReference type="AlphaFoldDB" id="A0A0G4HE05"/>
<dbReference type="VEuPathDB" id="CryptoDB:Cvel_26605"/>
<name>A0A0G4HE05_9ALVE</name>
<dbReference type="InterPro" id="IPR036249">
    <property type="entry name" value="Thioredoxin-like_sf"/>
</dbReference>
<dbReference type="InterPro" id="IPR050730">
    <property type="entry name" value="UBX_domain-protein"/>
</dbReference>
<feature type="compositionally biased region" description="Basic and acidic residues" evidence="1">
    <location>
        <begin position="104"/>
        <end position="115"/>
    </location>
</feature>
<protein>
    <recommendedName>
        <fullName evidence="2">UAS domain-containing protein</fullName>
    </recommendedName>
</protein>
<dbReference type="GO" id="GO:0005634">
    <property type="term" value="C:nucleus"/>
    <property type="evidence" value="ECO:0007669"/>
    <property type="project" value="TreeGrafter"/>
</dbReference>
<feature type="compositionally biased region" description="Gly residues" evidence="1">
    <location>
        <begin position="43"/>
        <end position="68"/>
    </location>
</feature>
<dbReference type="Gene3D" id="3.40.30.10">
    <property type="entry name" value="Glutaredoxin"/>
    <property type="match status" value="1"/>
</dbReference>
<gene>
    <name evidence="3" type="ORF">Cvel_26605</name>
</gene>
<organism evidence="3">
    <name type="scientific">Chromera velia CCMP2878</name>
    <dbReference type="NCBI Taxonomy" id="1169474"/>
    <lineage>
        <taxon>Eukaryota</taxon>
        <taxon>Sar</taxon>
        <taxon>Alveolata</taxon>
        <taxon>Colpodellida</taxon>
        <taxon>Chromeraceae</taxon>
        <taxon>Chromera</taxon>
    </lineage>
</organism>
<dbReference type="Pfam" id="PF14555">
    <property type="entry name" value="UBA_4"/>
    <property type="match status" value="1"/>
</dbReference>
<dbReference type="Pfam" id="PF13899">
    <property type="entry name" value="Thioredoxin_7"/>
    <property type="match status" value="1"/>
</dbReference>
<feature type="region of interest" description="Disordered" evidence="1">
    <location>
        <begin position="103"/>
        <end position="123"/>
    </location>
</feature>
<evidence type="ECO:0000259" key="2">
    <source>
        <dbReference type="SMART" id="SM00594"/>
    </source>
</evidence>
<feature type="compositionally biased region" description="Low complexity" evidence="1">
    <location>
        <begin position="285"/>
        <end position="296"/>
    </location>
</feature>
<feature type="region of interest" description="Disordered" evidence="1">
    <location>
        <begin position="43"/>
        <end position="79"/>
    </location>
</feature>
<dbReference type="InterPro" id="IPR009060">
    <property type="entry name" value="UBA-like_sf"/>
</dbReference>
<dbReference type="PANTHER" id="PTHR23322:SF6">
    <property type="entry name" value="UBX DOMAIN-CONTAINING PROTEIN 7"/>
    <property type="match status" value="1"/>
</dbReference>
<dbReference type="Gene3D" id="1.10.8.10">
    <property type="entry name" value="DNA helicase RuvA subunit, C-terminal domain"/>
    <property type="match status" value="1"/>
</dbReference>
<reference evidence="3" key="1">
    <citation type="submission" date="2014-11" db="EMBL/GenBank/DDBJ databases">
        <authorList>
            <person name="Otto D Thomas"/>
            <person name="Naeem Raeece"/>
        </authorList>
    </citation>
    <scope>NUCLEOTIDE SEQUENCE</scope>
</reference>
<accession>A0A0G4HE05</accession>
<feature type="region of interest" description="Disordered" evidence="1">
    <location>
        <begin position="285"/>
        <end position="335"/>
    </location>
</feature>